<evidence type="ECO:0000256" key="1">
    <source>
        <dbReference type="ARBA" id="ARBA00023125"/>
    </source>
</evidence>
<dbReference type="OrthoDB" id="9787103at2"/>
<dbReference type="AlphaFoldDB" id="A0A1W1W760"/>
<dbReference type="GO" id="GO:0006355">
    <property type="term" value="P:regulation of DNA-templated transcription"/>
    <property type="evidence" value="ECO:0007669"/>
    <property type="project" value="InterPro"/>
</dbReference>
<keyword evidence="1 2" id="KW-0238">DNA-binding</keyword>
<organism evidence="4 5">
    <name type="scientific">Sulfobacillus thermosulfidooxidans (strain DSM 9293 / VKM B-1269 / AT-1)</name>
    <dbReference type="NCBI Taxonomy" id="929705"/>
    <lineage>
        <taxon>Bacteria</taxon>
        <taxon>Bacillati</taxon>
        <taxon>Bacillota</taxon>
        <taxon>Clostridia</taxon>
        <taxon>Eubacteriales</taxon>
        <taxon>Clostridiales Family XVII. Incertae Sedis</taxon>
        <taxon>Sulfobacillus</taxon>
    </lineage>
</organism>
<dbReference type="Proteomes" id="UP000192660">
    <property type="component" value="Unassembled WGS sequence"/>
</dbReference>
<evidence type="ECO:0000313" key="4">
    <source>
        <dbReference type="EMBL" id="SMC02032.1"/>
    </source>
</evidence>
<dbReference type="SMART" id="SM00862">
    <property type="entry name" value="Trans_reg_C"/>
    <property type="match status" value="1"/>
</dbReference>
<dbReference type="Pfam" id="PF00486">
    <property type="entry name" value="Trans_reg_C"/>
    <property type="match status" value="1"/>
</dbReference>
<gene>
    <name evidence="4" type="ORF">SAMN00768000_0242</name>
</gene>
<evidence type="ECO:0000259" key="3">
    <source>
        <dbReference type="PROSITE" id="PS51755"/>
    </source>
</evidence>
<sequence>MEAPIDSVWIDDEILLDCAQQGIWRHNQFVPLTARAYRFLLYFVHHPRQIIPIPQLLHIGWPDEVRTPRDLYGHIYRLRRVIESDPRHPRLLVTRRDAGYLWTAIPHNQMDSRRVSQIIST</sequence>
<dbReference type="GO" id="GO:0003677">
    <property type="term" value="F:DNA binding"/>
    <property type="evidence" value="ECO:0007669"/>
    <property type="project" value="UniProtKB-UniRule"/>
</dbReference>
<dbReference type="GO" id="GO:0000160">
    <property type="term" value="P:phosphorelay signal transduction system"/>
    <property type="evidence" value="ECO:0007669"/>
    <property type="project" value="InterPro"/>
</dbReference>
<dbReference type="InterPro" id="IPR001867">
    <property type="entry name" value="OmpR/PhoB-type_DNA-bd"/>
</dbReference>
<name>A0A1W1W760_SULTA</name>
<feature type="domain" description="OmpR/PhoB-type" evidence="3">
    <location>
        <begin position="5"/>
        <end position="104"/>
    </location>
</feature>
<dbReference type="RefSeq" id="WP_084660761.1">
    <property type="nucleotide sequence ID" value="NZ_FWWY01000001.1"/>
</dbReference>
<reference evidence="5" key="1">
    <citation type="submission" date="2017-04" db="EMBL/GenBank/DDBJ databases">
        <authorList>
            <person name="Varghese N."/>
            <person name="Submissions S."/>
        </authorList>
    </citation>
    <scope>NUCLEOTIDE SEQUENCE [LARGE SCALE GENOMIC DNA]</scope>
    <source>
        <strain evidence="5">DSM 9293</strain>
    </source>
</reference>
<dbReference type="PROSITE" id="PS51755">
    <property type="entry name" value="OMPR_PHOB"/>
    <property type="match status" value="1"/>
</dbReference>
<dbReference type="InterPro" id="IPR016032">
    <property type="entry name" value="Sig_transdc_resp-reg_C-effctor"/>
</dbReference>
<protein>
    <submittedName>
        <fullName evidence="4">Transcriptional regulatory protein, C terminal</fullName>
    </submittedName>
</protein>
<accession>A0A1W1W760</accession>
<dbReference type="SUPFAM" id="SSF46894">
    <property type="entry name" value="C-terminal effector domain of the bipartite response regulators"/>
    <property type="match status" value="1"/>
</dbReference>
<dbReference type="InterPro" id="IPR036388">
    <property type="entry name" value="WH-like_DNA-bd_sf"/>
</dbReference>
<proteinExistence type="predicted"/>
<feature type="DNA-binding region" description="OmpR/PhoB-type" evidence="2">
    <location>
        <begin position="5"/>
        <end position="104"/>
    </location>
</feature>
<dbReference type="EMBL" id="FWWY01000001">
    <property type="protein sequence ID" value="SMC02032.1"/>
    <property type="molecule type" value="Genomic_DNA"/>
</dbReference>
<dbReference type="CDD" id="cd00383">
    <property type="entry name" value="trans_reg_C"/>
    <property type="match status" value="1"/>
</dbReference>
<evidence type="ECO:0000256" key="2">
    <source>
        <dbReference type="PROSITE-ProRule" id="PRU01091"/>
    </source>
</evidence>
<keyword evidence="5" id="KW-1185">Reference proteome</keyword>
<evidence type="ECO:0000313" key="5">
    <source>
        <dbReference type="Proteomes" id="UP000192660"/>
    </source>
</evidence>
<dbReference type="Gene3D" id="1.10.10.10">
    <property type="entry name" value="Winged helix-like DNA-binding domain superfamily/Winged helix DNA-binding domain"/>
    <property type="match status" value="1"/>
</dbReference>